<reference evidence="5 6" key="1">
    <citation type="submission" date="2019-07" db="EMBL/GenBank/DDBJ databases">
        <title>Draft genome for Aliikangiella sp. M105.</title>
        <authorList>
            <person name="Wang G."/>
        </authorList>
    </citation>
    <scope>NUCLEOTIDE SEQUENCE [LARGE SCALE GENOMIC DNA]</scope>
    <source>
        <strain evidence="5 6">M105</strain>
    </source>
</reference>
<dbReference type="Proteomes" id="UP000315439">
    <property type="component" value="Unassembled WGS sequence"/>
</dbReference>
<keyword evidence="6" id="KW-1185">Reference proteome</keyword>
<protein>
    <recommendedName>
        <fullName evidence="4">OmpR/PhoB-type domain-containing protein</fullName>
    </recommendedName>
</protein>
<dbReference type="PANTHER" id="PTHR36842">
    <property type="entry name" value="PROTEIN TOLB HOMOLOG"/>
    <property type="match status" value="1"/>
</dbReference>
<dbReference type="InterPro" id="IPR016032">
    <property type="entry name" value="Sig_transdc_resp-reg_C-effctor"/>
</dbReference>
<gene>
    <name evidence="5" type="ORF">FLL46_00770</name>
</gene>
<comment type="similarity">
    <text evidence="1">Belongs to the TolB family.</text>
</comment>
<feature type="domain" description="OmpR/PhoB-type" evidence="4">
    <location>
        <begin position="4"/>
        <end position="104"/>
    </location>
</feature>
<evidence type="ECO:0000259" key="4">
    <source>
        <dbReference type="PROSITE" id="PS51755"/>
    </source>
</evidence>
<dbReference type="SUPFAM" id="SSF82171">
    <property type="entry name" value="DPP6 N-terminal domain-like"/>
    <property type="match status" value="2"/>
</dbReference>
<sequence length="709" mass="81252">MNSITHLKIGCCNIYPQEYAIQFDDQEKINLQPKFIEVIVYLANHYPGVISRNELIDNIWNGNYYVGEKSLTNAVWQLRKNLNGTCGKTEVIETIRKMGYRLLIEPEILASQNPQIKEAASSVKPKSLWRYLPYVALIIISCGLGWYYGTSQDVEVEPTIVTITTEPGRELLAAPSPDGRYLAYKWKNADHNKNLYMRDLNQPDMPPKQLTFDNATVGHSVWSNSGEYLFFSRADYAKDLCHIIKMNVFTQQEEVVAHCAGDGGYRYLSISPDDKTLAYRGDHDKNLDTGIYFVDLREESSTPVRFSCGRDCGYRDRDMAFSPDGKKLLVSRRKNSLSENIYLVDLQTKEAEQLTEGEENIVGFSWHPDGDRIVFSAERSDVYNGYLLNLETGKKQSLNIEGFSFPVFTRHEKPTLFYLERSERKFISALNLNDEIASSPFPILKSSFSHHTPDYSHVAKKIAYVSNESGYYELWVSNNNGEERQKLTNLKSTVKYPRWSHDGKRIAFLAHVEKKSGDKLYIIDVQSKQLKVLSTSFDDHNRPSWSFNDQSIISSVYAGDGFDLYSFNITSSESIRLTHDGGRFGIMASPEKMLYTKRGKNGLWQLDLSQPTDSPDRITEIINGRDFIPRYTWGYSLDGIYFRRNVKKHQRIIFYRFADSSLTPLVKLPGISIESFGSLSLIEDTHQLVFTQRGDVQGNIKQLTHPMFY</sequence>
<dbReference type="PROSITE" id="PS51755">
    <property type="entry name" value="OMPR_PHOB"/>
    <property type="match status" value="1"/>
</dbReference>
<dbReference type="InterPro" id="IPR011659">
    <property type="entry name" value="WD40"/>
</dbReference>
<dbReference type="SUPFAM" id="SSF46894">
    <property type="entry name" value="C-terminal effector domain of the bipartite response regulators"/>
    <property type="match status" value="1"/>
</dbReference>
<dbReference type="OrthoDB" id="6199523at2"/>
<name>A0A545UJ12_9GAMM</name>
<dbReference type="CDD" id="cd00383">
    <property type="entry name" value="trans_reg_C"/>
    <property type="match status" value="1"/>
</dbReference>
<dbReference type="Pfam" id="PF07676">
    <property type="entry name" value="PD40"/>
    <property type="match status" value="3"/>
</dbReference>
<dbReference type="InterPro" id="IPR015943">
    <property type="entry name" value="WD40/YVTN_repeat-like_dom_sf"/>
</dbReference>
<dbReference type="InterPro" id="IPR036388">
    <property type="entry name" value="WH-like_DNA-bd_sf"/>
</dbReference>
<evidence type="ECO:0000256" key="2">
    <source>
        <dbReference type="ARBA" id="ARBA00023125"/>
    </source>
</evidence>
<dbReference type="AlphaFoldDB" id="A0A545UJ12"/>
<evidence type="ECO:0000313" key="5">
    <source>
        <dbReference type="EMBL" id="TQV89445.1"/>
    </source>
</evidence>
<dbReference type="Pfam" id="PF00486">
    <property type="entry name" value="Trans_reg_C"/>
    <property type="match status" value="1"/>
</dbReference>
<comment type="caution">
    <text evidence="5">The sequence shown here is derived from an EMBL/GenBank/DDBJ whole genome shotgun (WGS) entry which is preliminary data.</text>
</comment>
<evidence type="ECO:0000256" key="1">
    <source>
        <dbReference type="ARBA" id="ARBA00009820"/>
    </source>
</evidence>
<dbReference type="EMBL" id="VIKS01000001">
    <property type="protein sequence ID" value="TQV89445.1"/>
    <property type="molecule type" value="Genomic_DNA"/>
</dbReference>
<dbReference type="Gene3D" id="2.130.10.10">
    <property type="entry name" value="YVTN repeat-like/Quinoprotein amine dehydrogenase"/>
    <property type="match status" value="1"/>
</dbReference>
<dbReference type="Gene3D" id="2.120.10.30">
    <property type="entry name" value="TolB, C-terminal domain"/>
    <property type="match status" value="2"/>
</dbReference>
<keyword evidence="2 3" id="KW-0238">DNA-binding</keyword>
<dbReference type="InterPro" id="IPR011042">
    <property type="entry name" value="6-blade_b-propeller_TolB-like"/>
</dbReference>
<dbReference type="Gene3D" id="1.10.10.10">
    <property type="entry name" value="Winged helix-like DNA-binding domain superfamily/Winged helix DNA-binding domain"/>
    <property type="match status" value="1"/>
</dbReference>
<accession>A0A545UJ12</accession>
<organism evidence="5 6">
    <name type="scientific">Aliikangiella coralliicola</name>
    <dbReference type="NCBI Taxonomy" id="2592383"/>
    <lineage>
        <taxon>Bacteria</taxon>
        <taxon>Pseudomonadati</taxon>
        <taxon>Pseudomonadota</taxon>
        <taxon>Gammaproteobacteria</taxon>
        <taxon>Oceanospirillales</taxon>
        <taxon>Pleioneaceae</taxon>
        <taxon>Aliikangiella</taxon>
    </lineage>
</organism>
<dbReference type="GO" id="GO:0003677">
    <property type="term" value="F:DNA binding"/>
    <property type="evidence" value="ECO:0007669"/>
    <property type="project" value="UniProtKB-UniRule"/>
</dbReference>
<proteinExistence type="inferred from homology"/>
<evidence type="ECO:0000256" key="3">
    <source>
        <dbReference type="PROSITE-ProRule" id="PRU01091"/>
    </source>
</evidence>
<feature type="DNA-binding region" description="OmpR/PhoB-type" evidence="3">
    <location>
        <begin position="4"/>
        <end position="104"/>
    </location>
</feature>
<dbReference type="InterPro" id="IPR001867">
    <property type="entry name" value="OmpR/PhoB-type_DNA-bd"/>
</dbReference>
<dbReference type="SMART" id="SM00862">
    <property type="entry name" value="Trans_reg_C"/>
    <property type="match status" value="1"/>
</dbReference>
<dbReference type="GO" id="GO:0000160">
    <property type="term" value="P:phosphorelay signal transduction system"/>
    <property type="evidence" value="ECO:0007669"/>
    <property type="project" value="InterPro"/>
</dbReference>
<dbReference type="GO" id="GO:0006355">
    <property type="term" value="P:regulation of DNA-templated transcription"/>
    <property type="evidence" value="ECO:0007669"/>
    <property type="project" value="InterPro"/>
</dbReference>
<evidence type="ECO:0000313" key="6">
    <source>
        <dbReference type="Proteomes" id="UP000315439"/>
    </source>
</evidence>
<dbReference type="RefSeq" id="WP_142891509.1">
    <property type="nucleotide sequence ID" value="NZ_ML660160.1"/>
</dbReference>
<dbReference type="PANTHER" id="PTHR36842:SF1">
    <property type="entry name" value="PROTEIN TOLB"/>
    <property type="match status" value="1"/>
</dbReference>